<comment type="caution">
    <text evidence="2">The sequence shown here is derived from an EMBL/GenBank/DDBJ whole genome shotgun (WGS) entry which is preliminary data.</text>
</comment>
<evidence type="ECO:0000313" key="3">
    <source>
        <dbReference type="Proteomes" id="UP000297866"/>
    </source>
</evidence>
<dbReference type="AlphaFoldDB" id="A0A4R8UJM9"/>
<dbReference type="RefSeq" id="WP_134488131.1">
    <property type="nucleotide sequence ID" value="NZ_SOEZ01000016.1"/>
</dbReference>
<feature type="region of interest" description="Disordered" evidence="1">
    <location>
        <begin position="1"/>
        <end position="88"/>
    </location>
</feature>
<protein>
    <submittedName>
        <fullName evidence="2">Uncharacterized protein</fullName>
    </submittedName>
</protein>
<feature type="compositionally biased region" description="Basic and acidic residues" evidence="1">
    <location>
        <begin position="51"/>
        <end position="65"/>
    </location>
</feature>
<dbReference type="Proteomes" id="UP000297866">
    <property type="component" value="Unassembled WGS sequence"/>
</dbReference>
<gene>
    <name evidence="2" type="ORF">E3O23_03235</name>
</gene>
<sequence length="116" mass="12360">MSKTLQVQHLLPPPHNDASCDRSVGRETATGAGKRDQQSRASASSQHRRRGEALGDVEKIGHDDEAGGLGSRGGGGNTGSKREKSRCLSIGQQRNPFLRQLGCAESDTFQSNMLAT</sequence>
<proteinExistence type="predicted"/>
<accession>A0A4R8UJM9</accession>
<feature type="compositionally biased region" description="Gly residues" evidence="1">
    <location>
        <begin position="67"/>
        <end position="78"/>
    </location>
</feature>
<keyword evidence="3" id="KW-1185">Reference proteome</keyword>
<name>A0A4R8UJM9_9MICO</name>
<dbReference type="OrthoDB" id="9917040at2"/>
<reference evidence="2 3" key="1">
    <citation type="submission" date="2019-03" db="EMBL/GenBank/DDBJ databases">
        <title>Genomics of glacier-inhabiting Cryobacterium strains.</title>
        <authorList>
            <person name="Liu Q."/>
            <person name="Xin Y.-H."/>
        </authorList>
    </citation>
    <scope>NUCLEOTIDE SEQUENCE [LARGE SCALE GENOMIC DNA]</scope>
    <source>
        <strain evidence="2 3">Sr47</strain>
    </source>
</reference>
<dbReference type="EMBL" id="SOEZ01000016">
    <property type="protein sequence ID" value="TFB54771.1"/>
    <property type="molecule type" value="Genomic_DNA"/>
</dbReference>
<organism evidence="2 3">
    <name type="scientific">Cryobacterium tagatosivorans</name>
    <dbReference type="NCBI Taxonomy" id="1259199"/>
    <lineage>
        <taxon>Bacteria</taxon>
        <taxon>Bacillati</taxon>
        <taxon>Actinomycetota</taxon>
        <taxon>Actinomycetes</taxon>
        <taxon>Micrococcales</taxon>
        <taxon>Microbacteriaceae</taxon>
        <taxon>Cryobacterium</taxon>
    </lineage>
</organism>
<evidence type="ECO:0000256" key="1">
    <source>
        <dbReference type="SAM" id="MobiDB-lite"/>
    </source>
</evidence>
<evidence type="ECO:0000313" key="2">
    <source>
        <dbReference type="EMBL" id="TFB54771.1"/>
    </source>
</evidence>